<dbReference type="NCBIfam" id="TIGR03915">
    <property type="entry name" value="SAM_7_link_chp"/>
    <property type="match status" value="1"/>
</dbReference>
<dbReference type="STRING" id="1121429.SAMN02745133_01089"/>
<evidence type="ECO:0000313" key="2">
    <source>
        <dbReference type="EMBL" id="SHE75555.1"/>
    </source>
</evidence>
<dbReference type="AlphaFoldDB" id="A0A1M4W325"/>
<protein>
    <submittedName>
        <fullName evidence="2">Probable DNA metabolism protein</fullName>
    </submittedName>
</protein>
<proteinExistence type="predicted"/>
<dbReference type="InterPro" id="IPR023875">
    <property type="entry name" value="DNA_repair_put"/>
</dbReference>
<sequence>MIYYLYDGTFEGLLTAIYEAYYRREKPAFIMRAEEYEANLFSRPVIIITDSEKSDKVYRSIEDKISRQALRHVYYAYLSDIKGVATLIYRYLQLGWQVGAELDSQLFREPVREMLAIYQRVSKERHRMLGLLRFCKLTGEIYFATCEPDHNIVGLVAPHFARRLADQNWVIYDQKRGLAAVYNQREWFITNLNLSGQLLYEENEKIYQQLWKQYFAGTAIQDRLNPKLQRQFMPVRYWQHLDEKN</sequence>
<reference evidence="3" key="1">
    <citation type="submission" date="2016-11" db="EMBL/GenBank/DDBJ databases">
        <authorList>
            <person name="Varghese N."/>
            <person name="Submissions S."/>
        </authorList>
    </citation>
    <scope>NUCLEOTIDE SEQUENCE [LARGE SCALE GENOMIC DNA]</scope>
    <source>
        <strain evidence="3">DSM 12395</strain>
    </source>
</reference>
<evidence type="ECO:0000313" key="3">
    <source>
        <dbReference type="Proteomes" id="UP000184148"/>
    </source>
</evidence>
<feature type="domain" description="DUF4130" evidence="1">
    <location>
        <begin position="84"/>
        <end position="243"/>
    </location>
</feature>
<dbReference type="RefSeq" id="WP_073236901.1">
    <property type="nucleotide sequence ID" value="NZ_FQUY01000005.1"/>
</dbReference>
<keyword evidence="3" id="KW-1185">Reference proteome</keyword>
<dbReference type="OrthoDB" id="5290748at2"/>
<dbReference type="Pfam" id="PF13566">
    <property type="entry name" value="DUF4130"/>
    <property type="match status" value="1"/>
</dbReference>
<name>A0A1M4W325_9FIRM</name>
<organism evidence="2 3">
    <name type="scientific">Desulforamulus putei DSM 12395</name>
    <dbReference type="NCBI Taxonomy" id="1121429"/>
    <lineage>
        <taxon>Bacteria</taxon>
        <taxon>Bacillati</taxon>
        <taxon>Bacillota</taxon>
        <taxon>Clostridia</taxon>
        <taxon>Eubacteriales</taxon>
        <taxon>Peptococcaceae</taxon>
        <taxon>Desulforamulus</taxon>
    </lineage>
</organism>
<dbReference type="Proteomes" id="UP000184148">
    <property type="component" value="Unassembled WGS sequence"/>
</dbReference>
<evidence type="ECO:0000259" key="1">
    <source>
        <dbReference type="Pfam" id="PF13566"/>
    </source>
</evidence>
<dbReference type="EMBL" id="FQUY01000005">
    <property type="protein sequence ID" value="SHE75555.1"/>
    <property type="molecule type" value="Genomic_DNA"/>
</dbReference>
<dbReference type="InterPro" id="IPR025404">
    <property type="entry name" value="DUF4130"/>
</dbReference>
<accession>A0A1M4W325</accession>
<gene>
    <name evidence="2" type="ORF">SAMN02745133_01089</name>
</gene>